<dbReference type="FunFam" id="3.30.420.10:FF:000002">
    <property type="entry name" value="Crossover junction endodeoxyribonuclease RuvC"/>
    <property type="match status" value="1"/>
</dbReference>
<evidence type="ECO:0000256" key="12">
    <source>
        <dbReference type="ARBA" id="ARBA00029354"/>
    </source>
</evidence>
<keyword evidence="10 13" id="KW-0233">DNA recombination</keyword>
<dbReference type="SUPFAM" id="SSF53098">
    <property type="entry name" value="Ribonuclease H-like"/>
    <property type="match status" value="1"/>
</dbReference>
<dbReference type="GO" id="GO:0008821">
    <property type="term" value="F:crossover junction DNA endonuclease activity"/>
    <property type="evidence" value="ECO:0007669"/>
    <property type="project" value="UniProtKB-UniRule"/>
</dbReference>
<keyword evidence="4 13" id="KW-0479">Metal-binding</keyword>
<keyword evidence="8 13" id="KW-0460">Magnesium</keyword>
<feature type="active site" evidence="13">
    <location>
        <position position="7"/>
    </location>
</feature>
<keyword evidence="3 13" id="KW-0540">Nuclease</keyword>
<dbReference type="AlphaFoldDB" id="A0A9D1PSN7"/>
<proteinExistence type="inferred from homology"/>
<reference evidence="14" key="1">
    <citation type="journal article" date="2021" name="PeerJ">
        <title>Extensive microbial diversity within the chicken gut microbiome revealed by metagenomics and culture.</title>
        <authorList>
            <person name="Gilroy R."/>
            <person name="Ravi A."/>
            <person name="Getino M."/>
            <person name="Pursley I."/>
            <person name="Horton D.L."/>
            <person name="Alikhan N.F."/>
            <person name="Baker D."/>
            <person name="Gharbi K."/>
            <person name="Hall N."/>
            <person name="Watson M."/>
            <person name="Adriaenssens E.M."/>
            <person name="Foster-Nyarko E."/>
            <person name="Jarju S."/>
            <person name="Secka A."/>
            <person name="Antonio M."/>
            <person name="Oren A."/>
            <person name="Chaudhuri R.R."/>
            <person name="La Ragione R."/>
            <person name="Hildebrand F."/>
            <person name="Pallen M.J."/>
        </authorList>
    </citation>
    <scope>NUCLEOTIDE SEQUENCE</scope>
    <source>
        <strain evidence="14">Gambia11-129</strain>
    </source>
</reference>
<comment type="catalytic activity">
    <reaction evidence="12 13">
        <text>Endonucleolytic cleavage at a junction such as a reciprocal single-stranded crossover between two homologous DNA duplexes (Holliday junction).</text>
        <dbReference type="EC" id="3.1.21.10"/>
    </reaction>
</comment>
<dbReference type="NCBIfam" id="NF000711">
    <property type="entry name" value="PRK00039.2-1"/>
    <property type="match status" value="1"/>
</dbReference>
<dbReference type="PANTHER" id="PTHR30194:SF3">
    <property type="entry name" value="CROSSOVER JUNCTION ENDODEOXYRIBONUCLEASE RUVC"/>
    <property type="match status" value="1"/>
</dbReference>
<feature type="active site" evidence="13">
    <location>
        <position position="140"/>
    </location>
</feature>
<dbReference type="InterPro" id="IPR012337">
    <property type="entry name" value="RNaseH-like_sf"/>
</dbReference>
<dbReference type="EMBL" id="DXHU01000005">
    <property type="protein sequence ID" value="HIV98375.1"/>
    <property type="molecule type" value="Genomic_DNA"/>
</dbReference>
<evidence type="ECO:0000256" key="9">
    <source>
        <dbReference type="ARBA" id="ARBA00023125"/>
    </source>
</evidence>
<dbReference type="PRINTS" id="PR00696">
    <property type="entry name" value="RSOLVASERUVC"/>
</dbReference>
<feature type="active site" evidence="13">
    <location>
        <position position="67"/>
    </location>
</feature>
<evidence type="ECO:0000256" key="5">
    <source>
        <dbReference type="ARBA" id="ARBA00022759"/>
    </source>
</evidence>
<evidence type="ECO:0000256" key="3">
    <source>
        <dbReference type="ARBA" id="ARBA00022722"/>
    </source>
</evidence>
<accession>A0A9D1PSN7</accession>
<sequence length="163" mass="18142">MIILGLDPGLATTGWGIVEFDGHVTRPVSFGVLRTKAHTELSERIFELGKDLRTLVDKFSVDVCSIEDIYFARNITSAVPVAKVIGAFSYVLKDIGIPSYFYSPLQIKMAVTGTGTADKRQVQELVKLHLHLKEIPKPDHAADALADCLCYINYDYNKRLNLD</sequence>
<evidence type="ECO:0000256" key="13">
    <source>
        <dbReference type="HAMAP-Rule" id="MF_00034"/>
    </source>
</evidence>
<dbReference type="Pfam" id="PF02075">
    <property type="entry name" value="RuvC"/>
    <property type="match status" value="1"/>
</dbReference>
<evidence type="ECO:0000256" key="10">
    <source>
        <dbReference type="ARBA" id="ARBA00023172"/>
    </source>
</evidence>
<dbReference type="EC" id="3.1.21.10" evidence="13"/>
<organism evidence="14 15">
    <name type="scientific">Candidatus Ornithospirochaeta avicola</name>
    <dbReference type="NCBI Taxonomy" id="2840896"/>
    <lineage>
        <taxon>Bacteria</taxon>
        <taxon>Pseudomonadati</taxon>
        <taxon>Spirochaetota</taxon>
        <taxon>Spirochaetia</taxon>
        <taxon>Spirochaetales</taxon>
        <taxon>Spirochaetaceae</taxon>
        <taxon>Spirochaetaceae incertae sedis</taxon>
        <taxon>Candidatus Ornithospirochaeta</taxon>
    </lineage>
</organism>
<dbReference type="PANTHER" id="PTHR30194">
    <property type="entry name" value="CROSSOVER JUNCTION ENDODEOXYRIBONUCLEASE RUVC"/>
    <property type="match status" value="1"/>
</dbReference>
<evidence type="ECO:0000313" key="15">
    <source>
        <dbReference type="Proteomes" id="UP000823936"/>
    </source>
</evidence>
<evidence type="ECO:0000256" key="6">
    <source>
        <dbReference type="ARBA" id="ARBA00022763"/>
    </source>
</evidence>
<evidence type="ECO:0000256" key="1">
    <source>
        <dbReference type="ARBA" id="ARBA00009518"/>
    </source>
</evidence>
<dbReference type="Proteomes" id="UP000823936">
    <property type="component" value="Unassembled WGS sequence"/>
</dbReference>
<name>A0A9D1PSN7_9SPIO</name>
<evidence type="ECO:0000256" key="2">
    <source>
        <dbReference type="ARBA" id="ARBA00022490"/>
    </source>
</evidence>
<dbReference type="GO" id="GO:0006310">
    <property type="term" value="P:DNA recombination"/>
    <property type="evidence" value="ECO:0007669"/>
    <property type="project" value="UniProtKB-UniRule"/>
</dbReference>
<protein>
    <recommendedName>
        <fullName evidence="13">Crossover junction endodeoxyribonuclease RuvC</fullName>
        <ecNumber evidence="13">3.1.21.10</ecNumber>
    </recommendedName>
    <alternativeName>
        <fullName evidence="13">Holliday junction nuclease RuvC</fullName>
    </alternativeName>
    <alternativeName>
        <fullName evidence="13">Holliday junction resolvase RuvC</fullName>
    </alternativeName>
</protein>
<comment type="subcellular location">
    <subcellularLocation>
        <location evidence="13">Cytoplasm</location>
    </subcellularLocation>
</comment>
<dbReference type="GO" id="GO:0006281">
    <property type="term" value="P:DNA repair"/>
    <property type="evidence" value="ECO:0007669"/>
    <property type="project" value="UniProtKB-UniRule"/>
</dbReference>
<keyword evidence="9 13" id="KW-0238">DNA-binding</keyword>
<keyword evidence="5 13" id="KW-0255">Endonuclease</keyword>
<evidence type="ECO:0000256" key="8">
    <source>
        <dbReference type="ARBA" id="ARBA00022842"/>
    </source>
</evidence>
<dbReference type="Gene3D" id="3.30.420.10">
    <property type="entry name" value="Ribonuclease H-like superfamily/Ribonuclease H"/>
    <property type="match status" value="1"/>
</dbReference>
<comment type="similarity">
    <text evidence="1 13">Belongs to the RuvC family.</text>
</comment>
<dbReference type="GO" id="GO:0048476">
    <property type="term" value="C:Holliday junction resolvase complex"/>
    <property type="evidence" value="ECO:0007669"/>
    <property type="project" value="UniProtKB-UniRule"/>
</dbReference>
<comment type="subunit">
    <text evidence="13">Homodimer which binds Holliday junction (HJ) DNA. The HJ becomes 2-fold symmetrical on binding to RuvC with unstacked arms; it has a different conformation from HJ DNA in complex with RuvA. In the full resolvosome a probable DNA-RuvA(4)-RuvB(12)-RuvC(2) complex forms which resolves the HJ.</text>
</comment>
<evidence type="ECO:0000256" key="4">
    <source>
        <dbReference type="ARBA" id="ARBA00022723"/>
    </source>
</evidence>
<dbReference type="GO" id="GO:0000287">
    <property type="term" value="F:magnesium ion binding"/>
    <property type="evidence" value="ECO:0007669"/>
    <property type="project" value="UniProtKB-UniRule"/>
</dbReference>
<dbReference type="HAMAP" id="MF_00034">
    <property type="entry name" value="RuvC"/>
    <property type="match status" value="1"/>
</dbReference>
<feature type="binding site" evidence="13">
    <location>
        <position position="140"/>
    </location>
    <ligand>
        <name>Mg(2+)</name>
        <dbReference type="ChEBI" id="CHEBI:18420"/>
        <label>1</label>
    </ligand>
</feature>
<keyword evidence="11 13" id="KW-0234">DNA repair</keyword>
<dbReference type="InterPro" id="IPR002176">
    <property type="entry name" value="X-over_junc_endoDNase_RuvC"/>
</dbReference>
<reference evidence="14" key="2">
    <citation type="submission" date="2021-04" db="EMBL/GenBank/DDBJ databases">
        <authorList>
            <person name="Gilroy R."/>
        </authorList>
    </citation>
    <scope>NUCLEOTIDE SEQUENCE</scope>
    <source>
        <strain evidence="14">Gambia11-129</strain>
    </source>
</reference>
<feature type="binding site" evidence="13">
    <location>
        <position position="67"/>
    </location>
    <ligand>
        <name>Mg(2+)</name>
        <dbReference type="ChEBI" id="CHEBI:18420"/>
        <label>2</label>
    </ligand>
</feature>
<dbReference type="CDD" id="cd16962">
    <property type="entry name" value="RuvC"/>
    <property type="match status" value="1"/>
</dbReference>
<feature type="binding site" evidence="13">
    <location>
        <position position="7"/>
    </location>
    <ligand>
        <name>Mg(2+)</name>
        <dbReference type="ChEBI" id="CHEBI:18420"/>
        <label>1</label>
    </ligand>
</feature>
<keyword evidence="2 13" id="KW-0963">Cytoplasm</keyword>
<dbReference type="InterPro" id="IPR036397">
    <property type="entry name" value="RNaseH_sf"/>
</dbReference>
<keyword evidence="6 13" id="KW-0227">DNA damage</keyword>
<comment type="function">
    <text evidence="13">The RuvA-RuvB-RuvC complex processes Holliday junction (HJ) DNA during genetic recombination and DNA repair. Endonuclease that resolves HJ intermediates. Cleaves cruciform DNA by making single-stranded nicks across the HJ at symmetrical positions within the homologous arms, yielding a 5'-phosphate and a 3'-hydroxyl group; requires a central core of homology in the junction. The consensus cleavage sequence is 5'-(A/T)TT(C/G)-3'. Cleavage occurs on the 3'-side of the TT dinucleotide at the point of strand exchange. HJ branch migration catalyzed by RuvA-RuvB allows RuvC to scan DNA until it finds its consensus sequence, where it cleaves and resolves the cruciform DNA.</text>
</comment>
<evidence type="ECO:0000256" key="7">
    <source>
        <dbReference type="ARBA" id="ARBA00022801"/>
    </source>
</evidence>
<keyword evidence="7 13" id="KW-0378">Hydrolase</keyword>
<evidence type="ECO:0000313" key="14">
    <source>
        <dbReference type="EMBL" id="HIV98375.1"/>
    </source>
</evidence>
<evidence type="ECO:0000256" key="11">
    <source>
        <dbReference type="ARBA" id="ARBA00023204"/>
    </source>
</evidence>
<gene>
    <name evidence="13 14" type="primary">ruvC</name>
    <name evidence="14" type="ORF">IAB12_01170</name>
</gene>
<comment type="cofactor">
    <cofactor evidence="13">
        <name>Mg(2+)</name>
        <dbReference type="ChEBI" id="CHEBI:18420"/>
    </cofactor>
    <text evidence="13">Binds 2 Mg(2+) ion per subunit.</text>
</comment>
<dbReference type="GO" id="GO:0003677">
    <property type="term" value="F:DNA binding"/>
    <property type="evidence" value="ECO:0007669"/>
    <property type="project" value="UniProtKB-KW"/>
</dbReference>
<dbReference type="GO" id="GO:0005737">
    <property type="term" value="C:cytoplasm"/>
    <property type="evidence" value="ECO:0007669"/>
    <property type="project" value="UniProtKB-SubCell"/>
</dbReference>
<comment type="caution">
    <text evidence="14">The sequence shown here is derived from an EMBL/GenBank/DDBJ whole genome shotgun (WGS) entry which is preliminary data.</text>
</comment>